<comment type="caution">
    <text evidence="1">The sequence shown here is derived from an EMBL/GenBank/DDBJ whole genome shotgun (WGS) entry which is preliminary data.</text>
</comment>
<evidence type="ECO:0000313" key="2">
    <source>
        <dbReference type="Proteomes" id="UP000071644"/>
    </source>
</evidence>
<proteinExistence type="predicted"/>
<reference evidence="1 2" key="1">
    <citation type="journal article" date="2016" name="Front. Microbiol.">
        <title>Genomic Resource of Rice Seed Associated Bacteria.</title>
        <authorList>
            <person name="Midha S."/>
            <person name="Bansal K."/>
            <person name="Sharma S."/>
            <person name="Kumar N."/>
            <person name="Patil P.P."/>
            <person name="Chaudhry V."/>
            <person name="Patil P.B."/>
        </authorList>
    </citation>
    <scope>NUCLEOTIDE SEQUENCE [LARGE SCALE GENOMIC DNA]</scope>
    <source>
        <strain evidence="1 2">NS96</strain>
    </source>
</reference>
<protein>
    <submittedName>
        <fullName evidence="1">Uncharacterized protein</fullName>
    </submittedName>
</protein>
<accession>A0AAJ0LIP4</accession>
<evidence type="ECO:0000313" key="1">
    <source>
        <dbReference type="EMBL" id="KTT16882.1"/>
    </source>
</evidence>
<dbReference type="AlphaFoldDB" id="A0AAJ0LIP4"/>
<organism evidence="1 2">
    <name type="scientific">Pseudomonas parafulva</name>
    <dbReference type="NCBI Taxonomy" id="157782"/>
    <lineage>
        <taxon>Bacteria</taxon>
        <taxon>Pseudomonadati</taxon>
        <taxon>Pseudomonadota</taxon>
        <taxon>Gammaproteobacteria</taxon>
        <taxon>Pseudomonadales</taxon>
        <taxon>Pseudomonadaceae</taxon>
        <taxon>Pseudomonas</taxon>
    </lineage>
</organism>
<dbReference type="EMBL" id="LDSN01000036">
    <property type="protein sequence ID" value="KTT16882.1"/>
    <property type="molecule type" value="Genomic_DNA"/>
</dbReference>
<sequence>MSQSVQQAEAALAAANEAFMDEMERDAARGEGSGRLEILREKRQRGLSAEVDRCEQALEAARRGESD</sequence>
<gene>
    <name evidence="1" type="ORF">NS96R_14105</name>
</gene>
<dbReference type="Proteomes" id="UP000071644">
    <property type="component" value="Unassembled WGS sequence"/>
</dbReference>
<name>A0AAJ0LIP4_9PSED</name>